<keyword evidence="2" id="KW-1185">Reference proteome</keyword>
<accession>A0A0D0BAP4</accession>
<evidence type="ECO:0000313" key="1">
    <source>
        <dbReference type="EMBL" id="KIK46799.1"/>
    </source>
</evidence>
<evidence type="ECO:0000313" key="2">
    <source>
        <dbReference type="Proteomes" id="UP000054485"/>
    </source>
</evidence>
<dbReference type="InParanoid" id="A0A0D0BAP4"/>
<gene>
    <name evidence="1" type="ORF">CY34DRAFT_799958</name>
</gene>
<proteinExistence type="predicted"/>
<dbReference type="Proteomes" id="UP000054485">
    <property type="component" value="Unassembled WGS sequence"/>
</dbReference>
<dbReference type="EMBL" id="KN835154">
    <property type="protein sequence ID" value="KIK46799.1"/>
    <property type="molecule type" value="Genomic_DNA"/>
</dbReference>
<reference evidence="1 2" key="1">
    <citation type="submission" date="2014-04" db="EMBL/GenBank/DDBJ databases">
        <authorList>
            <consortium name="DOE Joint Genome Institute"/>
            <person name="Kuo A."/>
            <person name="Ruytinx J."/>
            <person name="Rineau F."/>
            <person name="Colpaert J."/>
            <person name="Kohler A."/>
            <person name="Nagy L.G."/>
            <person name="Floudas D."/>
            <person name="Copeland A."/>
            <person name="Barry K.W."/>
            <person name="Cichocki N."/>
            <person name="Veneault-Fourrey C."/>
            <person name="LaButti K."/>
            <person name="Lindquist E.A."/>
            <person name="Lipzen A."/>
            <person name="Lundell T."/>
            <person name="Morin E."/>
            <person name="Murat C."/>
            <person name="Sun H."/>
            <person name="Tunlid A."/>
            <person name="Henrissat B."/>
            <person name="Grigoriev I.V."/>
            <person name="Hibbett D.S."/>
            <person name="Martin F."/>
            <person name="Nordberg H.P."/>
            <person name="Cantor M.N."/>
            <person name="Hua S.X."/>
        </authorList>
    </citation>
    <scope>NUCLEOTIDE SEQUENCE [LARGE SCALE GENOMIC DNA]</scope>
    <source>
        <strain evidence="1 2">UH-Slu-Lm8-n1</strain>
    </source>
</reference>
<reference evidence="2" key="2">
    <citation type="submission" date="2015-01" db="EMBL/GenBank/DDBJ databases">
        <title>Evolutionary Origins and Diversification of the Mycorrhizal Mutualists.</title>
        <authorList>
            <consortium name="DOE Joint Genome Institute"/>
            <consortium name="Mycorrhizal Genomics Consortium"/>
            <person name="Kohler A."/>
            <person name="Kuo A."/>
            <person name="Nagy L.G."/>
            <person name="Floudas D."/>
            <person name="Copeland A."/>
            <person name="Barry K.W."/>
            <person name="Cichocki N."/>
            <person name="Veneault-Fourrey C."/>
            <person name="LaButti K."/>
            <person name="Lindquist E.A."/>
            <person name="Lipzen A."/>
            <person name="Lundell T."/>
            <person name="Morin E."/>
            <person name="Murat C."/>
            <person name="Riley R."/>
            <person name="Ohm R."/>
            <person name="Sun H."/>
            <person name="Tunlid A."/>
            <person name="Henrissat B."/>
            <person name="Grigoriev I.V."/>
            <person name="Hibbett D.S."/>
            <person name="Martin F."/>
        </authorList>
    </citation>
    <scope>NUCLEOTIDE SEQUENCE [LARGE SCALE GENOMIC DNA]</scope>
    <source>
        <strain evidence="2">UH-Slu-Lm8-n1</strain>
    </source>
</reference>
<sequence length="73" mass="8047">MTSLNGPGFSISVLNEYRIQVPSTWLVNTDGLYVAAGNNEDDEIDLFMLLGAPIDAHSCQLSGAPLQRIKRRR</sequence>
<name>A0A0D0BAP4_9AGAM</name>
<organism evidence="1 2">
    <name type="scientific">Suillus luteus UH-Slu-Lm8-n1</name>
    <dbReference type="NCBI Taxonomy" id="930992"/>
    <lineage>
        <taxon>Eukaryota</taxon>
        <taxon>Fungi</taxon>
        <taxon>Dikarya</taxon>
        <taxon>Basidiomycota</taxon>
        <taxon>Agaricomycotina</taxon>
        <taxon>Agaricomycetes</taxon>
        <taxon>Agaricomycetidae</taxon>
        <taxon>Boletales</taxon>
        <taxon>Suillineae</taxon>
        <taxon>Suillaceae</taxon>
        <taxon>Suillus</taxon>
    </lineage>
</organism>
<protein>
    <submittedName>
        <fullName evidence="1">Uncharacterized protein</fullName>
    </submittedName>
</protein>
<dbReference type="AlphaFoldDB" id="A0A0D0BAP4"/>
<dbReference type="HOGENOM" id="CLU_2706458_0_0_1"/>